<reference evidence="1 2" key="1">
    <citation type="journal article" date="2016" name="Sci. Rep.">
        <title>The Dendrobium catenatum Lindl. genome sequence provides insights into polysaccharide synthase, floral development and adaptive evolution.</title>
        <authorList>
            <person name="Zhang G.Q."/>
            <person name="Xu Q."/>
            <person name="Bian C."/>
            <person name="Tsai W.C."/>
            <person name="Yeh C.M."/>
            <person name="Liu K.W."/>
            <person name="Yoshida K."/>
            <person name="Zhang L.S."/>
            <person name="Chang S.B."/>
            <person name="Chen F."/>
            <person name="Shi Y."/>
            <person name="Su Y.Y."/>
            <person name="Zhang Y.Q."/>
            <person name="Chen L.J."/>
            <person name="Yin Y."/>
            <person name="Lin M."/>
            <person name="Huang H."/>
            <person name="Deng H."/>
            <person name="Wang Z.W."/>
            <person name="Zhu S.L."/>
            <person name="Zhao X."/>
            <person name="Deng C."/>
            <person name="Niu S.C."/>
            <person name="Huang J."/>
            <person name="Wang M."/>
            <person name="Liu G.H."/>
            <person name="Yang H.J."/>
            <person name="Xiao X.J."/>
            <person name="Hsiao Y.Y."/>
            <person name="Wu W.L."/>
            <person name="Chen Y.Y."/>
            <person name="Mitsuda N."/>
            <person name="Ohme-Takagi M."/>
            <person name="Luo Y.B."/>
            <person name="Van de Peer Y."/>
            <person name="Liu Z.J."/>
        </authorList>
    </citation>
    <scope>NUCLEOTIDE SEQUENCE [LARGE SCALE GENOMIC DNA]</scope>
    <source>
        <tissue evidence="1">The whole plant</tissue>
    </source>
</reference>
<evidence type="ECO:0000313" key="1">
    <source>
        <dbReference type="EMBL" id="PKU72587.1"/>
    </source>
</evidence>
<accession>A0A2I0WAA4</accession>
<sequence length="79" mass="9362">MLISWVYGLVHTRINGYKNWRHCYNPTMMTKPDSSCLPWKALSGNLAYFFGHPWDRWKFCEGLYLAWQPELPPALDGFH</sequence>
<proteinExistence type="predicted"/>
<dbReference type="EMBL" id="KZ502814">
    <property type="protein sequence ID" value="PKU72587.1"/>
    <property type="molecule type" value="Genomic_DNA"/>
</dbReference>
<reference evidence="1 2" key="2">
    <citation type="journal article" date="2017" name="Nature">
        <title>The Apostasia genome and the evolution of orchids.</title>
        <authorList>
            <person name="Zhang G.Q."/>
            <person name="Liu K.W."/>
            <person name="Li Z."/>
            <person name="Lohaus R."/>
            <person name="Hsiao Y.Y."/>
            <person name="Niu S.C."/>
            <person name="Wang J.Y."/>
            <person name="Lin Y.C."/>
            <person name="Xu Q."/>
            <person name="Chen L.J."/>
            <person name="Yoshida K."/>
            <person name="Fujiwara S."/>
            <person name="Wang Z.W."/>
            <person name="Zhang Y.Q."/>
            <person name="Mitsuda N."/>
            <person name="Wang M."/>
            <person name="Liu G.H."/>
            <person name="Pecoraro L."/>
            <person name="Huang H.X."/>
            <person name="Xiao X.J."/>
            <person name="Lin M."/>
            <person name="Wu X.Y."/>
            <person name="Wu W.L."/>
            <person name="Chen Y.Y."/>
            <person name="Chang S.B."/>
            <person name="Sakamoto S."/>
            <person name="Ohme-Takagi M."/>
            <person name="Yagi M."/>
            <person name="Zeng S.J."/>
            <person name="Shen C.Y."/>
            <person name="Yeh C.M."/>
            <person name="Luo Y.B."/>
            <person name="Tsai W.C."/>
            <person name="Van de Peer Y."/>
            <person name="Liu Z.J."/>
        </authorList>
    </citation>
    <scope>NUCLEOTIDE SEQUENCE [LARGE SCALE GENOMIC DNA]</scope>
    <source>
        <tissue evidence="1">The whole plant</tissue>
    </source>
</reference>
<dbReference type="AlphaFoldDB" id="A0A2I0WAA4"/>
<gene>
    <name evidence="1" type="ORF">MA16_Dca010157</name>
</gene>
<keyword evidence="2" id="KW-1185">Reference proteome</keyword>
<dbReference type="Proteomes" id="UP000233837">
    <property type="component" value="Unassembled WGS sequence"/>
</dbReference>
<protein>
    <submittedName>
        <fullName evidence="1">Uncharacterized protein</fullName>
    </submittedName>
</protein>
<organism evidence="1 2">
    <name type="scientific">Dendrobium catenatum</name>
    <dbReference type="NCBI Taxonomy" id="906689"/>
    <lineage>
        <taxon>Eukaryota</taxon>
        <taxon>Viridiplantae</taxon>
        <taxon>Streptophyta</taxon>
        <taxon>Embryophyta</taxon>
        <taxon>Tracheophyta</taxon>
        <taxon>Spermatophyta</taxon>
        <taxon>Magnoliopsida</taxon>
        <taxon>Liliopsida</taxon>
        <taxon>Asparagales</taxon>
        <taxon>Orchidaceae</taxon>
        <taxon>Epidendroideae</taxon>
        <taxon>Malaxideae</taxon>
        <taxon>Dendrobiinae</taxon>
        <taxon>Dendrobium</taxon>
    </lineage>
</organism>
<evidence type="ECO:0000313" key="2">
    <source>
        <dbReference type="Proteomes" id="UP000233837"/>
    </source>
</evidence>
<name>A0A2I0WAA4_9ASPA</name>